<dbReference type="PANTHER" id="PTHR35526:SF3">
    <property type="entry name" value="ANTI-SIGMA-F FACTOR RSBW"/>
    <property type="match status" value="1"/>
</dbReference>
<dbReference type="Pfam" id="PF13581">
    <property type="entry name" value="HATPase_c_2"/>
    <property type="match status" value="1"/>
</dbReference>
<keyword evidence="4" id="KW-0418">Kinase</keyword>
<protein>
    <submittedName>
        <fullName evidence="4">Anti-sigma regulatory factor (Ser/Thr protein kinase)</fullName>
    </submittedName>
</protein>
<dbReference type="InterPro" id="IPR036890">
    <property type="entry name" value="HATPase_C_sf"/>
</dbReference>
<evidence type="ECO:0000256" key="1">
    <source>
        <dbReference type="ARBA" id="ARBA00022527"/>
    </source>
</evidence>
<dbReference type="RefSeq" id="WP_245938757.1">
    <property type="nucleotide sequence ID" value="NZ_FZOF01000004.1"/>
</dbReference>
<organism evidence="4 5">
    <name type="scientific">Actinacidiphila glaucinigra</name>
    <dbReference type="NCBI Taxonomy" id="235986"/>
    <lineage>
        <taxon>Bacteria</taxon>
        <taxon>Bacillati</taxon>
        <taxon>Actinomycetota</taxon>
        <taxon>Actinomycetes</taxon>
        <taxon>Kitasatosporales</taxon>
        <taxon>Streptomycetaceae</taxon>
        <taxon>Actinacidiphila</taxon>
    </lineage>
</organism>
<dbReference type="SUPFAM" id="SSF55874">
    <property type="entry name" value="ATPase domain of HSP90 chaperone/DNA topoisomerase II/histidine kinase"/>
    <property type="match status" value="1"/>
</dbReference>
<dbReference type="AlphaFoldDB" id="A0A239CU06"/>
<reference evidence="4 5" key="1">
    <citation type="submission" date="2017-06" db="EMBL/GenBank/DDBJ databases">
        <authorList>
            <person name="Kim H.J."/>
            <person name="Triplett B.A."/>
        </authorList>
    </citation>
    <scope>NUCLEOTIDE SEQUENCE [LARGE SCALE GENOMIC DNA]</scope>
    <source>
        <strain evidence="4 5">CGMCC 4.1858</strain>
    </source>
</reference>
<dbReference type="Pfam" id="PF14417">
    <property type="entry name" value="MEDS"/>
    <property type="match status" value="1"/>
</dbReference>
<dbReference type="GO" id="GO:0004674">
    <property type="term" value="F:protein serine/threonine kinase activity"/>
    <property type="evidence" value="ECO:0007669"/>
    <property type="project" value="UniProtKB-KW"/>
</dbReference>
<name>A0A239CU06_9ACTN</name>
<dbReference type="PANTHER" id="PTHR35526">
    <property type="entry name" value="ANTI-SIGMA-F FACTOR RSBW-RELATED"/>
    <property type="match status" value="1"/>
</dbReference>
<dbReference type="InterPro" id="IPR050267">
    <property type="entry name" value="Anti-sigma-factor_SerPK"/>
</dbReference>
<dbReference type="Gene3D" id="3.30.565.10">
    <property type="entry name" value="Histidine kinase-like ATPase, C-terminal domain"/>
    <property type="match status" value="1"/>
</dbReference>
<evidence type="ECO:0000313" key="4">
    <source>
        <dbReference type="EMBL" id="SNS23429.1"/>
    </source>
</evidence>
<dbReference type="EMBL" id="FZOF01000004">
    <property type="protein sequence ID" value="SNS23429.1"/>
    <property type="molecule type" value="Genomic_DNA"/>
</dbReference>
<dbReference type="Proteomes" id="UP000198280">
    <property type="component" value="Unassembled WGS sequence"/>
</dbReference>
<evidence type="ECO:0000259" key="3">
    <source>
        <dbReference type="Pfam" id="PF14417"/>
    </source>
</evidence>
<sequence length="316" mass="33882">MLSEVGEVGEVSDAGPFAHPALFYRDAGEYTAGTVPFLLEGMDAGEPVAVAVPPPRLAELRAALGPRGAEVQWVDMERAGRNPGRIIPGVLRAFADARPAGRVRIIGEPVWPGRTALEYPACAQHEALINMAFAGRPVTILCPYDAARLDAAVLAEARATHPVVLDGGREHRSAHYAPRRVIAAHNRLPQRPSGALAFGFAEPQLAEARHTATAEAHRLGLDGDRLAEFSLAVAELITNSVLHGGGSGAVHVWAEDGHVVCEVHDRGRLTDPLAGRHPASRDRPHGRGLLMVNRIADLVRQRATGDGTTIRFYLRF</sequence>
<accession>A0A239CU06</accession>
<dbReference type="InterPro" id="IPR003594">
    <property type="entry name" value="HATPase_dom"/>
</dbReference>
<dbReference type="InterPro" id="IPR025847">
    <property type="entry name" value="MEDS_domain"/>
</dbReference>
<evidence type="ECO:0000313" key="5">
    <source>
        <dbReference type="Proteomes" id="UP000198280"/>
    </source>
</evidence>
<feature type="domain" description="MEDS" evidence="3">
    <location>
        <begin position="19"/>
        <end position="162"/>
    </location>
</feature>
<feature type="domain" description="Histidine kinase/HSP90-like ATPase" evidence="2">
    <location>
        <begin position="204"/>
        <end position="312"/>
    </location>
</feature>
<keyword evidence="5" id="KW-1185">Reference proteome</keyword>
<proteinExistence type="predicted"/>
<gene>
    <name evidence="4" type="ORF">SAMN05216252_104208</name>
</gene>
<evidence type="ECO:0000259" key="2">
    <source>
        <dbReference type="Pfam" id="PF13581"/>
    </source>
</evidence>
<dbReference type="InterPro" id="IPR047718">
    <property type="entry name" value="RsbA-like_anti_sig"/>
</dbReference>
<dbReference type="NCBIfam" id="NF041045">
    <property type="entry name" value="RsbA_anti_sig"/>
    <property type="match status" value="1"/>
</dbReference>
<keyword evidence="4" id="KW-0808">Transferase</keyword>
<keyword evidence="1" id="KW-0723">Serine/threonine-protein kinase</keyword>
<dbReference type="CDD" id="cd16936">
    <property type="entry name" value="HATPase_RsbW-like"/>
    <property type="match status" value="1"/>
</dbReference>